<accession>A0A1X7S093</accession>
<evidence type="ECO:0000313" key="3">
    <source>
        <dbReference type="Proteomes" id="UP000215127"/>
    </source>
</evidence>
<sequence length="762" mass="84587">MGLFDLPQELVDEIFDLAYPEEEMNYVNWEQWDSAEMEKKRNDSSYELRPFPQPKVCQFFISKRFLLEASRAWVGNQKFDITGRSQEKTFNLQDSKSLVSRFCQTMTMTARRYMIIRSLPRLKHLTLGVTYDFFEALEPRFSWTCAYEKKDLNKVLKGFAWIKDIAGLLTFRVSPGFQPYTKTEADKRQWRRNVMALEEMLVATATGPKDEPLPSLPQYYATSSNYRSMTPSYPTSPAYYPTSPRLLVSGVLYATIPTASERIRIIFALPDITQPPPSISPVLSNFASLPLVISSVSRNIASTLPDVIHLQSNVTTLQLCVVAFVLPSISDEQSDIVSAWSDFTSLLSSIPSLFTLGRPHITRSQSNITCVRACREIILTRSDIPQGRLCDYQAYASAPKSPQQGAESPVYSPTTPMGCDEACLSRMQSEDGAASPKYSPTTPLVSPSTAPCASNSPKFCPTSPGYCGDSPSLCRTSSKYDSTRPRPPLPEHHVPEHIGHLVDASERSTGPCKEMDAGDVPGSVEEIIRLAVKNPKGFLGWLEKTKKPKTEATDAAKKICERNRSTAGSASRGLDTDVPFLDIAQTQRNFVEGSPLSKKMEPKTPNGGRKRRIDSSDIIDDDVTSKKRRITKGKGITDQDSRSHITADSSPPEQIKQGDATVRKVGAGKEESWLTLARAGEIESAADQLQSAIQSTLIVMGWPETAKHANLAGYMAFMVLMGKDEEHVRKELGGATLGLSRYDATADDLVRWLFRHVSLLEV</sequence>
<gene>
    <name evidence="2" type="ORF">ZT3D7_G7770</name>
</gene>
<feature type="region of interest" description="Disordered" evidence="1">
    <location>
        <begin position="589"/>
        <end position="656"/>
    </location>
</feature>
<keyword evidence="3" id="KW-1185">Reference proteome</keyword>
<dbReference type="Proteomes" id="UP000215127">
    <property type="component" value="Chromosome 7"/>
</dbReference>
<proteinExistence type="predicted"/>
<dbReference type="AlphaFoldDB" id="A0A1X7S093"/>
<evidence type="ECO:0000256" key="1">
    <source>
        <dbReference type="SAM" id="MobiDB-lite"/>
    </source>
</evidence>
<evidence type="ECO:0000313" key="2">
    <source>
        <dbReference type="EMBL" id="SMQ52617.1"/>
    </source>
</evidence>
<dbReference type="EMBL" id="LT853698">
    <property type="protein sequence ID" value="SMQ52617.1"/>
    <property type="molecule type" value="Genomic_DNA"/>
</dbReference>
<organism evidence="2 3">
    <name type="scientific">Zymoseptoria tritici (strain ST99CH_3D7)</name>
    <dbReference type="NCBI Taxonomy" id="1276538"/>
    <lineage>
        <taxon>Eukaryota</taxon>
        <taxon>Fungi</taxon>
        <taxon>Dikarya</taxon>
        <taxon>Ascomycota</taxon>
        <taxon>Pezizomycotina</taxon>
        <taxon>Dothideomycetes</taxon>
        <taxon>Dothideomycetidae</taxon>
        <taxon>Mycosphaerellales</taxon>
        <taxon>Mycosphaerellaceae</taxon>
        <taxon>Zymoseptoria</taxon>
    </lineage>
</organism>
<name>A0A1X7S093_ZYMT9</name>
<feature type="compositionally biased region" description="Basic and acidic residues" evidence="1">
    <location>
        <begin position="635"/>
        <end position="645"/>
    </location>
</feature>
<reference evidence="2 3" key="1">
    <citation type="submission" date="2016-06" db="EMBL/GenBank/DDBJ databases">
        <authorList>
            <person name="Kjaerup R.B."/>
            <person name="Dalgaard T.S."/>
            <person name="Juul-Madsen H.R."/>
        </authorList>
    </citation>
    <scope>NUCLEOTIDE SEQUENCE [LARGE SCALE GENOMIC DNA]</scope>
</reference>
<dbReference type="STRING" id="1276538.A0A1X7S093"/>
<protein>
    <submittedName>
        <fullName evidence="2">Uncharacterized protein</fullName>
    </submittedName>
</protein>